<dbReference type="Pfam" id="PF01569">
    <property type="entry name" value="PAP2"/>
    <property type="match status" value="1"/>
</dbReference>
<evidence type="ECO:0000259" key="2">
    <source>
        <dbReference type="Pfam" id="PF01569"/>
    </source>
</evidence>
<dbReference type="PROSITE" id="PS51257">
    <property type="entry name" value="PROKAR_LIPOPROTEIN"/>
    <property type="match status" value="1"/>
</dbReference>
<gene>
    <name evidence="3" type="ORF">M3A82_006215</name>
</gene>
<sequence length="286" mass="29383">MPPTTRAPRRLPSWTWWLALAACVAGVVLVYAALVWSSAGQVLEYQVFRAVEERYADTAPDLASQVVRILPLGLAVGMALASLGALAVARWRRRGLLALLVLAGSNLTTQLLKAALPRPEHADGVPWSGGNSLPSGHMTLATGAAVAALLLVPARWRPLTTVLGAVVSACTGAVAYTEAWHRPSDMAAAALVSAAWGLLAVPFARYDGAPRPAPRGAQGVEATLWSLGVAGLAAGLVLLALTLDTPATSGAGPHPAAEPAGILLSASPAVLLWGALGTAFRRGRAD</sequence>
<proteinExistence type="predicted"/>
<dbReference type="Gene3D" id="1.20.144.10">
    <property type="entry name" value="Phosphatidic acid phosphatase type 2/haloperoxidase"/>
    <property type="match status" value="1"/>
</dbReference>
<feature type="transmembrane region" description="Helical" evidence="1">
    <location>
        <begin position="224"/>
        <end position="242"/>
    </location>
</feature>
<feature type="transmembrane region" description="Helical" evidence="1">
    <location>
        <begin position="186"/>
        <end position="204"/>
    </location>
</feature>
<evidence type="ECO:0000256" key="1">
    <source>
        <dbReference type="SAM" id="Phobius"/>
    </source>
</evidence>
<protein>
    <submittedName>
        <fullName evidence="3">Phosphatase PAP2 family protein</fullName>
    </submittedName>
</protein>
<feature type="transmembrane region" description="Helical" evidence="1">
    <location>
        <begin position="262"/>
        <end position="280"/>
    </location>
</feature>
<feature type="transmembrane region" description="Helical" evidence="1">
    <location>
        <begin position="69"/>
        <end position="89"/>
    </location>
</feature>
<evidence type="ECO:0000313" key="3">
    <source>
        <dbReference type="EMBL" id="MCV7628934.1"/>
    </source>
</evidence>
<feature type="transmembrane region" description="Helical" evidence="1">
    <location>
        <begin position="136"/>
        <end position="152"/>
    </location>
</feature>
<organism evidence="3 4">
    <name type="scientific">Micrococcus luteus</name>
    <name type="common">Micrococcus lysodeikticus</name>
    <dbReference type="NCBI Taxonomy" id="1270"/>
    <lineage>
        <taxon>Bacteria</taxon>
        <taxon>Bacillati</taxon>
        <taxon>Actinomycetota</taxon>
        <taxon>Actinomycetes</taxon>
        <taxon>Micrococcales</taxon>
        <taxon>Micrococcaceae</taxon>
        <taxon>Micrococcus</taxon>
    </lineage>
</organism>
<dbReference type="EMBL" id="JALXKZ020000010">
    <property type="protein sequence ID" value="MCV7628934.1"/>
    <property type="molecule type" value="Genomic_DNA"/>
</dbReference>
<dbReference type="SUPFAM" id="SSF48317">
    <property type="entry name" value="Acid phosphatase/Vanadium-dependent haloperoxidase"/>
    <property type="match status" value="1"/>
</dbReference>
<accession>A0AAP3AGU7</accession>
<feature type="transmembrane region" description="Helical" evidence="1">
    <location>
        <begin position="16"/>
        <end position="36"/>
    </location>
</feature>
<feature type="transmembrane region" description="Helical" evidence="1">
    <location>
        <begin position="96"/>
        <end position="116"/>
    </location>
</feature>
<dbReference type="InterPro" id="IPR000326">
    <property type="entry name" value="PAP2/HPO"/>
</dbReference>
<keyword evidence="1" id="KW-1133">Transmembrane helix</keyword>
<reference evidence="3" key="1">
    <citation type="submission" date="2023-06" db="EMBL/GenBank/DDBJ databases">
        <title>lsaBGC provides a comprehensive framework for evolutionary analysis of biosynthetic gene clusters within focal taxa.</title>
        <authorList>
            <person name="Salamzade R."/>
            <person name="Sandstrom S."/>
            <person name="Kalan L.R."/>
        </authorList>
    </citation>
    <scope>NUCLEOTIDE SEQUENCE</scope>
    <source>
        <strain evidence="3">P3-SID899</strain>
    </source>
</reference>
<feature type="domain" description="Phosphatidic acid phosphatase type 2/haloperoxidase" evidence="2">
    <location>
        <begin position="96"/>
        <end position="205"/>
    </location>
</feature>
<dbReference type="InterPro" id="IPR036938">
    <property type="entry name" value="PAP2/HPO_sf"/>
</dbReference>
<comment type="caution">
    <text evidence="3">The sequence shown here is derived from an EMBL/GenBank/DDBJ whole genome shotgun (WGS) entry which is preliminary data.</text>
</comment>
<dbReference type="Proteomes" id="UP001205867">
    <property type="component" value="Unassembled WGS sequence"/>
</dbReference>
<dbReference type="RefSeq" id="WP_049159058.1">
    <property type="nucleotide sequence ID" value="NZ_JBEYAF010000046.1"/>
</dbReference>
<evidence type="ECO:0000313" key="4">
    <source>
        <dbReference type="Proteomes" id="UP001205867"/>
    </source>
</evidence>
<keyword evidence="1" id="KW-0472">Membrane</keyword>
<feature type="transmembrane region" description="Helical" evidence="1">
    <location>
        <begin position="159"/>
        <end position="180"/>
    </location>
</feature>
<name>A0AAP3AGU7_MICLU</name>
<dbReference type="AlphaFoldDB" id="A0AAP3AGU7"/>
<keyword evidence="1" id="KW-0812">Transmembrane</keyword>